<sequence>MIGSHAFNGCKALVEANLSTSSVKEIPMFCFEDCGSLQTVSLPHSLEHICTGAFNNCICLVTVLLTLDSKPVWIGPGSFCRCSALANLVLPQRSCAADEYSFDGCAMLQDRFGGGEDDIVAALISRFDNHPVHKLCYYPSTTAQELQQCIEENEESLKDGFEMTPFHVLLSTIWPSQDLLRVLLDKFPCHLLGWKDANDKRPLDYLLTNWTTETSAPLLQTALQSWMVDRLAHWGATSWMETMHNKVQAMIVAHDKEQRATLYTELYSDFALYQKLEITCIVEMALWKGKIDHECINDGPERQFMDREEFRYICGSDVVIPNVVKFLHTICESC</sequence>
<reference evidence="1" key="1">
    <citation type="submission" date="2023-08" db="EMBL/GenBank/DDBJ databases">
        <authorList>
            <person name="Audoor S."/>
            <person name="Bilcke G."/>
        </authorList>
    </citation>
    <scope>NUCLEOTIDE SEQUENCE</scope>
</reference>
<dbReference type="Proteomes" id="UP001295423">
    <property type="component" value="Unassembled WGS sequence"/>
</dbReference>
<dbReference type="Gene3D" id="3.80.10.10">
    <property type="entry name" value="Ribonuclease Inhibitor"/>
    <property type="match status" value="1"/>
</dbReference>
<dbReference type="EMBL" id="CAKOGP040001557">
    <property type="protein sequence ID" value="CAJ1945968.1"/>
    <property type="molecule type" value="Genomic_DNA"/>
</dbReference>
<name>A0AAD2CYS3_9STRA</name>
<accession>A0AAD2CYS3</accession>
<dbReference type="InterPro" id="IPR032675">
    <property type="entry name" value="LRR_dom_sf"/>
</dbReference>
<dbReference type="Pfam" id="PF13306">
    <property type="entry name" value="LRR_5"/>
    <property type="match status" value="1"/>
</dbReference>
<comment type="caution">
    <text evidence="1">The sequence shown here is derived from an EMBL/GenBank/DDBJ whole genome shotgun (WGS) entry which is preliminary data.</text>
</comment>
<organism evidence="1 2">
    <name type="scientific">Cylindrotheca closterium</name>
    <dbReference type="NCBI Taxonomy" id="2856"/>
    <lineage>
        <taxon>Eukaryota</taxon>
        <taxon>Sar</taxon>
        <taxon>Stramenopiles</taxon>
        <taxon>Ochrophyta</taxon>
        <taxon>Bacillariophyta</taxon>
        <taxon>Bacillariophyceae</taxon>
        <taxon>Bacillariophycidae</taxon>
        <taxon>Bacillariales</taxon>
        <taxon>Bacillariaceae</taxon>
        <taxon>Cylindrotheca</taxon>
    </lineage>
</organism>
<dbReference type="InterPro" id="IPR026906">
    <property type="entry name" value="LRR_5"/>
</dbReference>
<dbReference type="AlphaFoldDB" id="A0AAD2CYS3"/>
<evidence type="ECO:0000313" key="1">
    <source>
        <dbReference type="EMBL" id="CAJ1945968.1"/>
    </source>
</evidence>
<keyword evidence="2" id="KW-1185">Reference proteome</keyword>
<protein>
    <submittedName>
        <fullName evidence="1">Uncharacterized protein</fullName>
    </submittedName>
</protein>
<evidence type="ECO:0000313" key="2">
    <source>
        <dbReference type="Proteomes" id="UP001295423"/>
    </source>
</evidence>
<proteinExistence type="predicted"/>
<dbReference type="SUPFAM" id="SSF52058">
    <property type="entry name" value="L domain-like"/>
    <property type="match status" value="1"/>
</dbReference>
<gene>
    <name evidence="1" type="ORF">CYCCA115_LOCUS10110</name>
</gene>